<organism evidence="2 3">
    <name type="scientific">Sphingobium phenoxybenzoativorans</name>
    <dbReference type="NCBI Taxonomy" id="1592790"/>
    <lineage>
        <taxon>Bacteria</taxon>
        <taxon>Pseudomonadati</taxon>
        <taxon>Pseudomonadota</taxon>
        <taxon>Alphaproteobacteria</taxon>
        <taxon>Sphingomonadales</taxon>
        <taxon>Sphingomonadaceae</taxon>
        <taxon>Sphingobium</taxon>
    </lineage>
</organism>
<dbReference type="InterPro" id="IPR029044">
    <property type="entry name" value="Nucleotide-diphossugar_trans"/>
</dbReference>
<name>A0A975Q1H8_9SPHN</name>
<dbReference type="Pfam" id="PF00535">
    <property type="entry name" value="Glycos_transf_2"/>
    <property type="match status" value="1"/>
</dbReference>
<proteinExistence type="predicted"/>
<reference evidence="2" key="1">
    <citation type="submission" date="2021-04" db="EMBL/GenBank/DDBJ databases">
        <title>Isolation of p-tert-butylphenol degrading bacteria Sphingobium phenoxybenzoativorans Tas13 from active sludge.</title>
        <authorList>
            <person name="Li Y."/>
        </authorList>
    </citation>
    <scope>NUCLEOTIDE SEQUENCE</scope>
    <source>
        <strain evidence="2">Tas13</strain>
    </source>
</reference>
<dbReference type="PANTHER" id="PTHR22916">
    <property type="entry name" value="GLYCOSYLTRANSFERASE"/>
    <property type="match status" value="1"/>
</dbReference>
<evidence type="ECO:0000259" key="1">
    <source>
        <dbReference type="Pfam" id="PF00535"/>
    </source>
</evidence>
<dbReference type="RefSeq" id="WP_212609205.1">
    <property type="nucleotide sequence ID" value="NZ_CP073910.1"/>
</dbReference>
<gene>
    <name evidence="2" type="ORF">KFK14_22480</name>
</gene>
<accession>A0A975Q1H8</accession>
<dbReference type="InterPro" id="IPR001173">
    <property type="entry name" value="Glyco_trans_2-like"/>
</dbReference>
<evidence type="ECO:0000313" key="2">
    <source>
        <dbReference type="EMBL" id="QUT05681.1"/>
    </source>
</evidence>
<protein>
    <submittedName>
        <fullName evidence="2">Glycosyltransferase family 2 protein</fullName>
    </submittedName>
</protein>
<evidence type="ECO:0000313" key="3">
    <source>
        <dbReference type="Proteomes" id="UP000681425"/>
    </source>
</evidence>
<dbReference type="EMBL" id="CP073910">
    <property type="protein sequence ID" value="QUT05681.1"/>
    <property type="molecule type" value="Genomic_DNA"/>
</dbReference>
<dbReference type="PANTHER" id="PTHR22916:SF3">
    <property type="entry name" value="UDP-GLCNAC:BETAGAL BETA-1,3-N-ACETYLGLUCOSAMINYLTRANSFERASE-LIKE PROTEIN 1"/>
    <property type="match status" value="1"/>
</dbReference>
<dbReference type="AlphaFoldDB" id="A0A975Q1H8"/>
<dbReference type="Proteomes" id="UP000681425">
    <property type="component" value="Chromosome"/>
</dbReference>
<dbReference type="CDD" id="cd00761">
    <property type="entry name" value="Glyco_tranf_GTA_type"/>
    <property type="match status" value="1"/>
</dbReference>
<dbReference type="SUPFAM" id="SSF53448">
    <property type="entry name" value="Nucleotide-diphospho-sugar transferases"/>
    <property type="match status" value="1"/>
</dbReference>
<dbReference type="GO" id="GO:0016758">
    <property type="term" value="F:hexosyltransferase activity"/>
    <property type="evidence" value="ECO:0007669"/>
    <property type="project" value="UniProtKB-ARBA"/>
</dbReference>
<feature type="domain" description="Glycosyltransferase 2-like" evidence="1">
    <location>
        <begin position="7"/>
        <end position="120"/>
    </location>
</feature>
<dbReference type="KEGG" id="spph:KFK14_22480"/>
<dbReference type="Gene3D" id="3.90.550.10">
    <property type="entry name" value="Spore Coat Polysaccharide Biosynthesis Protein SpsA, Chain A"/>
    <property type="match status" value="1"/>
</dbReference>
<keyword evidence="3" id="KW-1185">Reference proteome</keyword>
<sequence length="307" mass="34364">MNSPRISVITPYRDASLYLGAAIASVEAQSFADWELLLVDDGSIDDSRMIADARAAADPRIRSFSNAPNGRSGAAGARNFALKQAAGEYVAFLDADDIFLPDKLAHQSAKLDAFPDVAMVYGPTHWWYPDDPALDWIENVGPEALYDAPYLLDEIVLLLHGHVPCICAVMMRKSIVCDRGGFEDQFRLYEDQTLWVKVFSSEKILIDAVVTAQYRQHGSSVSAISVREGEYDRMGPHPARSAFLDWAETYLRDHALYRASSRSAMRRARAALSGKYAALKVRDWTAILAYRSRRMRRGLLRRLQGSR</sequence>